<feature type="chain" id="PRO_5019144563" description="Capsule assembly Wzi family protein" evidence="1">
    <location>
        <begin position="25"/>
        <end position="392"/>
    </location>
</feature>
<evidence type="ECO:0000313" key="3">
    <source>
        <dbReference type="Proteomes" id="UP000287908"/>
    </source>
</evidence>
<dbReference type="InterPro" id="IPR038636">
    <property type="entry name" value="Wzi_sf"/>
</dbReference>
<keyword evidence="1" id="KW-0732">Signal</keyword>
<reference evidence="2 3" key="1">
    <citation type="journal article" date="2011" name="Front. Microbiol.">
        <title>Genomic signatures of strain selection and enhancement in Bacillus atrophaeus var. globigii, a historical biowarfare simulant.</title>
        <authorList>
            <person name="Gibbons H.S."/>
            <person name="Broomall S.M."/>
            <person name="McNew L.A."/>
            <person name="Daligault H."/>
            <person name="Chapman C."/>
            <person name="Bruce D."/>
            <person name="Karavis M."/>
            <person name="Krepps M."/>
            <person name="McGregor P.A."/>
            <person name="Hong C."/>
            <person name="Park K.H."/>
            <person name="Akmal A."/>
            <person name="Feldman A."/>
            <person name="Lin J.S."/>
            <person name="Chang W.E."/>
            <person name="Higgs B.W."/>
            <person name="Demirev P."/>
            <person name="Lindquist J."/>
            <person name="Liem A."/>
            <person name="Fochler E."/>
            <person name="Read T.D."/>
            <person name="Tapia R."/>
            <person name="Johnson S."/>
            <person name="Bishop-Lilly K.A."/>
            <person name="Detter C."/>
            <person name="Han C."/>
            <person name="Sozhamannan S."/>
            <person name="Rosenzweig C.N."/>
            <person name="Skowronski E.W."/>
        </authorList>
    </citation>
    <scope>NUCLEOTIDE SEQUENCE [LARGE SCALE GENOMIC DNA]</scope>
    <source>
        <strain evidence="2 3">CL-SP19</strain>
    </source>
</reference>
<keyword evidence="3" id="KW-1185">Reference proteome</keyword>
<name>A0A432ZGJ4_9GAMM</name>
<feature type="signal peptide" evidence="1">
    <location>
        <begin position="1"/>
        <end position="24"/>
    </location>
</feature>
<sequence>MKKRLSFAIAVLFSSAALSTPWLAADDAQLRHALQVLSNAGVTVTPSENFPLMWHQIHRQLLRVDVNDLSETELAAYDRLFNAANFARDGYTGGKLTLQNDTGYPQGFAQVERAKAHLELTREFQSEHYAARLVTNFRHDAVGALGGEGDTFSLEGTYLAARAGQWAVSLEQLPLWWSPSMTNDGLNTVSATPLQKVRLSGGGDSGVGRWDIQAFAGQSEDKLESINDRENGYGFRVALAPSEHWQYAVQWTRSDLVESKDSYAVSARVSLPAQLSAYGYLRREVYDDRSLDNNARVLGADYSFSAYGFMSKVFVERFSSDNVDYNAVGLSAFSGDGRGIDIRLSDNERKRGSVEAYYPFAGGRARIGLNAWKNPQDDNEFSAALSWEIRWQ</sequence>
<evidence type="ECO:0008006" key="4">
    <source>
        <dbReference type="Google" id="ProtNLM"/>
    </source>
</evidence>
<dbReference type="Gene3D" id="2.40.160.130">
    <property type="entry name" value="Capsule assembly protein Wzi"/>
    <property type="match status" value="1"/>
</dbReference>
<gene>
    <name evidence="2" type="ORF">CWI81_00060</name>
</gene>
<dbReference type="AlphaFoldDB" id="A0A432ZGJ4"/>
<accession>A0A432ZGJ4</accession>
<dbReference type="EMBL" id="PIQF01000001">
    <property type="protein sequence ID" value="RUO76940.1"/>
    <property type="molecule type" value="Genomic_DNA"/>
</dbReference>
<organism evidence="2 3">
    <name type="scientific">Idiomarina seosinensis</name>
    <dbReference type="NCBI Taxonomy" id="281739"/>
    <lineage>
        <taxon>Bacteria</taxon>
        <taxon>Pseudomonadati</taxon>
        <taxon>Pseudomonadota</taxon>
        <taxon>Gammaproteobacteria</taxon>
        <taxon>Alteromonadales</taxon>
        <taxon>Idiomarinaceae</taxon>
        <taxon>Idiomarina</taxon>
    </lineage>
</organism>
<evidence type="ECO:0000313" key="2">
    <source>
        <dbReference type="EMBL" id="RUO76940.1"/>
    </source>
</evidence>
<proteinExistence type="predicted"/>
<dbReference type="Proteomes" id="UP000287908">
    <property type="component" value="Unassembled WGS sequence"/>
</dbReference>
<protein>
    <recommendedName>
        <fullName evidence="4">Capsule assembly Wzi family protein</fullName>
    </recommendedName>
</protein>
<dbReference type="RefSeq" id="WP_126783210.1">
    <property type="nucleotide sequence ID" value="NZ_PIQF01000001.1"/>
</dbReference>
<dbReference type="OrthoDB" id="101884at2"/>
<evidence type="ECO:0000256" key="1">
    <source>
        <dbReference type="SAM" id="SignalP"/>
    </source>
</evidence>
<comment type="caution">
    <text evidence="2">The sequence shown here is derived from an EMBL/GenBank/DDBJ whole genome shotgun (WGS) entry which is preliminary data.</text>
</comment>